<evidence type="ECO:0000256" key="10">
    <source>
        <dbReference type="ARBA" id="ARBA00030945"/>
    </source>
</evidence>
<feature type="coiled-coil region" evidence="12">
    <location>
        <begin position="82"/>
        <end position="109"/>
    </location>
</feature>
<dbReference type="PROSITE" id="PS00329">
    <property type="entry name" value="HSP70_2"/>
    <property type="match status" value="1"/>
</dbReference>
<keyword evidence="5" id="KW-0547">Nucleotide-binding</keyword>
<dbReference type="InterPro" id="IPR018181">
    <property type="entry name" value="Heat_shock_70_CS"/>
</dbReference>
<keyword evidence="8" id="KW-0143">Chaperone</keyword>
<dbReference type="InterPro" id="IPR043129">
    <property type="entry name" value="ATPase_NBD"/>
</dbReference>
<dbReference type="PANTHER" id="PTHR19375">
    <property type="entry name" value="HEAT SHOCK PROTEIN 70KDA"/>
    <property type="match status" value="1"/>
</dbReference>
<dbReference type="GO" id="GO:0005524">
    <property type="term" value="F:ATP binding"/>
    <property type="evidence" value="ECO:0007669"/>
    <property type="project" value="UniProtKB-KW"/>
</dbReference>
<dbReference type="SUPFAM" id="SSF53067">
    <property type="entry name" value="Actin-like ATPase domain"/>
    <property type="match status" value="1"/>
</dbReference>
<feature type="non-terminal residue" evidence="13">
    <location>
        <position position="1"/>
    </location>
</feature>
<evidence type="ECO:0000256" key="5">
    <source>
        <dbReference type="ARBA" id="ARBA00022741"/>
    </source>
</evidence>
<keyword evidence="6" id="KW-0067">ATP-binding</keyword>
<gene>
    <name evidence="13" type="ORF">GKC44_15270</name>
</gene>
<keyword evidence="7" id="KW-0346">Stress response</keyword>
<dbReference type="EMBL" id="WKKY01001251">
    <property type="protein sequence ID" value="MSE22557.1"/>
    <property type="molecule type" value="Genomic_DNA"/>
</dbReference>
<dbReference type="AlphaFoldDB" id="A0A844EE62"/>
<name>A0A844EE62_9LACO</name>
<evidence type="ECO:0000256" key="8">
    <source>
        <dbReference type="ARBA" id="ARBA00023186"/>
    </source>
</evidence>
<evidence type="ECO:0000313" key="14">
    <source>
        <dbReference type="Proteomes" id="UP000491237"/>
    </source>
</evidence>
<dbReference type="FunFam" id="3.90.640.10:FF:000003">
    <property type="entry name" value="Molecular chaperone DnaK"/>
    <property type="match status" value="1"/>
</dbReference>
<evidence type="ECO:0000256" key="6">
    <source>
        <dbReference type="ARBA" id="ARBA00022840"/>
    </source>
</evidence>
<evidence type="ECO:0000256" key="1">
    <source>
        <dbReference type="ARBA" id="ARBA00002290"/>
    </source>
</evidence>
<comment type="function">
    <text evidence="1">Acts as a chaperone.</text>
</comment>
<comment type="similarity">
    <text evidence="2">Belongs to the heat shock protein 70 family.</text>
</comment>
<proteinExistence type="inferred from homology"/>
<evidence type="ECO:0000256" key="9">
    <source>
        <dbReference type="ARBA" id="ARBA00030019"/>
    </source>
</evidence>
<accession>A0A844EE62</accession>
<dbReference type="Gene3D" id="3.30.420.40">
    <property type="match status" value="1"/>
</dbReference>
<evidence type="ECO:0000313" key="13">
    <source>
        <dbReference type="EMBL" id="MSE22557.1"/>
    </source>
</evidence>
<sequence>RIINEPTAAALAYGLDEQDKDEKILVYDLGGGTFDVSILELGDGVFQVLSTNGDTHLGGDDFDQRVIDWLVEGFKKENGVDLSKDKMALQRLKDAAEKAKKDLSGVTESEISLP</sequence>
<reference evidence="13 14" key="1">
    <citation type="submission" date="2019-11" db="EMBL/GenBank/DDBJ databases">
        <title>Draft Genome Sequence of Plant Growth-Promoting Rhizosphere-Associated Bacteria.</title>
        <authorList>
            <person name="Vasilyev I.Y."/>
            <person name="Radchenko V."/>
            <person name="Ilnitskaya E.V."/>
        </authorList>
    </citation>
    <scope>NUCLEOTIDE SEQUENCE [LARGE SCALE GENOMIC DNA]</scope>
    <source>
        <strain evidence="13 14">VRA_07sq_f</strain>
    </source>
</reference>
<evidence type="ECO:0000256" key="4">
    <source>
        <dbReference type="ARBA" id="ARBA00017249"/>
    </source>
</evidence>
<protein>
    <recommendedName>
        <fullName evidence="3">Chaperone protein DnaK</fullName>
    </recommendedName>
    <alternativeName>
        <fullName evidence="4">Chaperone protein dnaK</fullName>
    </alternativeName>
    <alternativeName>
        <fullName evidence="11">HSP70</fullName>
    </alternativeName>
    <alternativeName>
        <fullName evidence="10">Heat shock 70 kDa protein</fullName>
    </alternativeName>
    <alternativeName>
        <fullName evidence="9">Heat shock protein 70</fullName>
    </alternativeName>
</protein>
<comment type="caution">
    <text evidence="13">The sequence shown here is derived from an EMBL/GenBank/DDBJ whole genome shotgun (WGS) entry which is preliminary data.</text>
</comment>
<evidence type="ECO:0000256" key="2">
    <source>
        <dbReference type="ARBA" id="ARBA00007381"/>
    </source>
</evidence>
<dbReference type="FunFam" id="3.30.420.40:FF:000020">
    <property type="entry name" value="Chaperone protein HscA homolog"/>
    <property type="match status" value="1"/>
</dbReference>
<dbReference type="Pfam" id="PF00012">
    <property type="entry name" value="HSP70"/>
    <property type="match status" value="1"/>
</dbReference>
<feature type="non-terminal residue" evidence="13">
    <location>
        <position position="114"/>
    </location>
</feature>
<evidence type="ECO:0000256" key="12">
    <source>
        <dbReference type="SAM" id="Coils"/>
    </source>
</evidence>
<organism evidence="13 14">
    <name type="scientific">Lentilactobacillus parabuchneri</name>
    <dbReference type="NCBI Taxonomy" id="152331"/>
    <lineage>
        <taxon>Bacteria</taxon>
        <taxon>Bacillati</taxon>
        <taxon>Bacillota</taxon>
        <taxon>Bacilli</taxon>
        <taxon>Lactobacillales</taxon>
        <taxon>Lactobacillaceae</taxon>
        <taxon>Lentilactobacillus</taxon>
    </lineage>
</organism>
<dbReference type="Proteomes" id="UP000491237">
    <property type="component" value="Unassembled WGS sequence"/>
</dbReference>
<dbReference type="InterPro" id="IPR013126">
    <property type="entry name" value="Hsp_70_fam"/>
</dbReference>
<evidence type="ECO:0000256" key="3">
    <source>
        <dbReference type="ARBA" id="ARBA00014415"/>
    </source>
</evidence>
<evidence type="ECO:0000256" key="7">
    <source>
        <dbReference type="ARBA" id="ARBA00023016"/>
    </source>
</evidence>
<dbReference type="Gene3D" id="3.90.640.10">
    <property type="entry name" value="Actin, Chain A, domain 4"/>
    <property type="match status" value="1"/>
</dbReference>
<evidence type="ECO:0000256" key="11">
    <source>
        <dbReference type="ARBA" id="ARBA00033103"/>
    </source>
</evidence>
<dbReference type="GO" id="GO:0140662">
    <property type="term" value="F:ATP-dependent protein folding chaperone"/>
    <property type="evidence" value="ECO:0007669"/>
    <property type="project" value="InterPro"/>
</dbReference>
<keyword evidence="12" id="KW-0175">Coiled coil</keyword>